<organism evidence="2">
    <name type="scientific">Triticum aestivum</name>
    <name type="common">Wheat</name>
    <dbReference type="NCBI Taxonomy" id="4565"/>
    <lineage>
        <taxon>Eukaryota</taxon>
        <taxon>Viridiplantae</taxon>
        <taxon>Streptophyta</taxon>
        <taxon>Embryophyta</taxon>
        <taxon>Tracheophyta</taxon>
        <taxon>Spermatophyta</taxon>
        <taxon>Magnoliopsida</taxon>
        <taxon>Liliopsida</taxon>
        <taxon>Poales</taxon>
        <taxon>Poaceae</taxon>
        <taxon>BOP clade</taxon>
        <taxon>Pooideae</taxon>
        <taxon>Triticodae</taxon>
        <taxon>Triticeae</taxon>
        <taxon>Triticinae</taxon>
        <taxon>Triticum</taxon>
    </lineage>
</organism>
<comment type="caution">
    <text evidence="2">The sequence shown here is derived from an EMBL/GenBank/DDBJ whole genome shotgun (WGS) entry which is preliminary data.</text>
</comment>
<feature type="chain" id="PRO_5046808857" description="TNFR-Cys domain-containing protein" evidence="1">
    <location>
        <begin position="24"/>
        <end position="206"/>
    </location>
</feature>
<reference evidence="2" key="1">
    <citation type="journal article" date="2017" name="Gigascience">
        <title>The first near-complete assembly of the hexaploid bread wheat genome, Triticum aestivum.</title>
        <authorList>
            <person name="Zimin A.V."/>
            <person name="Puiu D."/>
            <person name="Hall R."/>
            <person name="Kingan S."/>
            <person name="Clavijo B.J."/>
            <person name="Salzberg S.L."/>
        </authorList>
    </citation>
    <scope>NUCLEOTIDE SEQUENCE</scope>
    <source>
        <tissue evidence="2">Leaf</tissue>
    </source>
</reference>
<dbReference type="Proteomes" id="UP000815260">
    <property type="component" value="Chromosome 3B"/>
</dbReference>
<keyword evidence="1" id="KW-0732">Signal</keyword>
<protein>
    <recommendedName>
        <fullName evidence="3">TNFR-Cys domain-containing protein</fullName>
    </recommendedName>
</protein>
<evidence type="ECO:0008006" key="3">
    <source>
        <dbReference type="Google" id="ProtNLM"/>
    </source>
</evidence>
<feature type="signal peptide" evidence="1">
    <location>
        <begin position="1"/>
        <end position="23"/>
    </location>
</feature>
<name>A0A077RNY0_WHEAT</name>
<reference evidence="2" key="2">
    <citation type="submission" date="2020-03" db="EMBL/GenBank/DDBJ databases">
        <title>The second near-complete assembly of the hexaploid bread wheat (Triticum aestivum) genome.</title>
        <authorList>
            <person name="Zimin A.V."/>
            <person name="Puiu D."/>
            <person name="Shumante A."/>
            <person name="Alonge M."/>
            <person name="Salzberg S.L."/>
        </authorList>
    </citation>
    <scope>NUCLEOTIDE SEQUENCE</scope>
    <source>
        <tissue evidence="2">Leaf</tissue>
    </source>
</reference>
<evidence type="ECO:0000256" key="1">
    <source>
        <dbReference type="SAM" id="SignalP"/>
    </source>
</evidence>
<evidence type="ECO:0000313" key="2">
    <source>
        <dbReference type="EMBL" id="KAF7026723.1"/>
    </source>
</evidence>
<gene>
    <name evidence="2" type="ORF">CFC21_038819</name>
</gene>
<sequence length="206" mass="22686">MAAGGAYFLVVVVFSMLIMSSLGNHIPLCSDCETLCRTNCTAEAETYCSNYCKDCQGCTRGYFDEYCYPKCVNNCNNSCEKEGSSLVHPSPPPRPFCSDCEPQCRTNCNAVVESRCRATCNDKLSSHEDCWRAVFQGCTADGSCCSSNDTCTCDCNTVAQDRCIGVSDNDNYTDCEACKRDQFDQCYSTCKNDCNNSCKKKGCRHA</sequence>
<dbReference type="OMA" id="YEDSCVD"/>
<proteinExistence type="predicted"/>
<dbReference type="EMBL" id="CM022218">
    <property type="protein sequence ID" value="KAF7026723.1"/>
    <property type="molecule type" value="Genomic_DNA"/>
</dbReference>
<accession>A0A077RNY0</accession>